<dbReference type="Proteomes" id="UP000268192">
    <property type="component" value="Chromosome"/>
</dbReference>
<gene>
    <name evidence="2" type="ORF">D5400_08850</name>
</gene>
<dbReference type="EMBL" id="CP032509">
    <property type="protein sequence ID" value="AZN71363.1"/>
    <property type="molecule type" value="Genomic_DNA"/>
</dbReference>
<dbReference type="Gene3D" id="2.60.40.2420">
    <property type="match status" value="1"/>
</dbReference>
<dbReference type="AlphaFoldDB" id="A0A3S9B362"/>
<keyword evidence="3" id="KW-1185">Reference proteome</keyword>
<sequence>MTGMSLLLMGLLLSTGASGASINGQTIDGDILNSRIAACGVEIDGTDFARLRPFIETSEALAGSVQIAVTKRSASGVSQTSQTNRFADGSLGAIVITVDKPSRVAIEMAVIANDGTPLCRLQTDVELDEHSIRL</sequence>
<protein>
    <submittedName>
        <fullName evidence="2">Uncharacterized protein</fullName>
    </submittedName>
</protein>
<evidence type="ECO:0000313" key="2">
    <source>
        <dbReference type="EMBL" id="AZN71363.1"/>
    </source>
</evidence>
<accession>A0A3S9B362</accession>
<evidence type="ECO:0000313" key="3">
    <source>
        <dbReference type="Proteomes" id="UP000268192"/>
    </source>
</evidence>
<dbReference type="KEGG" id="abaw:D5400_08850"/>
<dbReference type="InterPro" id="IPR047726">
    <property type="entry name" value="CsgH_dom"/>
</dbReference>
<keyword evidence="1" id="KW-0732">Signal</keyword>
<name>A0A3S9B362_9HYPH</name>
<dbReference type="InterPro" id="IPR053722">
    <property type="entry name" value="Curli_assembly_CsgC/AgfC"/>
</dbReference>
<feature type="signal peptide" evidence="1">
    <location>
        <begin position="1"/>
        <end position="19"/>
    </location>
</feature>
<dbReference type="OrthoDB" id="8399460at2"/>
<feature type="chain" id="PRO_5019465104" evidence="1">
    <location>
        <begin position="20"/>
        <end position="134"/>
    </location>
</feature>
<proteinExistence type="predicted"/>
<reference evidence="2 3" key="1">
    <citation type="submission" date="2018-09" db="EMBL/GenBank/DDBJ databases">
        <title>Marinorhizobium profundi gen. nov., sp. nov., isolated from a deep-sea sediment sample from the New Britain Trench and proposal of Marinorhizobiaceae fam. nov. in the order Rhizobiales of the class Alphaproteobacteria.</title>
        <authorList>
            <person name="Cao J."/>
        </authorList>
    </citation>
    <scope>NUCLEOTIDE SEQUENCE [LARGE SCALE GENOMIC DNA]</scope>
    <source>
        <strain evidence="2 3">WS11</strain>
    </source>
</reference>
<dbReference type="NCBIfam" id="NF041112">
    <property type="entry name" value="chap_CsgH_alph"/>
    <property type="match status" value="1"/>
</dbReference>
<dbReference type="RefSeq" id="WP_126009627.1">
    <property type="nucleotide sequence ID" value="NZ_CP032509.1"/>
</dbReference>
<organism evidence="2 3">
    <name type="scientific">Georhizobium profundi</name>
    <dbReference type="NCBI Taxonomy" id="2341112"/>
    <lineage>
        <taxon>Bacteria</taxon>
        <taxon>Pseudomonadati</taxon>
        <taxon>Pseudomonadota</taxon>
        <taxon>Alphaproteobacteria</taxon>
        <taxon>Hyphomicrobiales</taxon>
        <taxon>Rhizobiaceae</taxon>
        <taxon>Georhizobium</taxon>
    </lineage>
</organism>
<evidence type="ECO:0000256" key="1">
    <source>
        <dbReference type="SAM" id="SignalP"/>
    </source>
</evidence>